<name>A0A443X9P3_AERCA</name>
<dbReference type="InterPro" id="IPR050336">
    <property type="entry name" value="Chromosome_partition/occlusion"/>
</dbReference>
<sequence length="586" mass="62876">MNMNALKQGASNHTDDSLVMLTVDQVVAAPWGNVRRGSRNNTKWTDFLADVRLRGIIQSVTVRPHPEVAGVFELLAGYGRWDAAKIVGCPLPALVVNCSDSEGVAIGMMENLQREDMGPVDEAHAAQTALALCNGDYEEARKQLGWSLGRLKQRLHLTRCTPAVLDAISAKLVSLRHADLLAGISAEAQNALLPSITEKSLSVDALKALLGKASAPISSARFDVGDCASCIHNSQQQSSLFNEFAVVDGAVCRNLVCFKQKTAAMVAARKGELAERYGTIIVLSEVSQGSINHVSHDTVGAEQMFDGCLPCSKRVALLDDRIDTAGDVLEDRCTDPDCFKTCVAKHCDAVAEAAEITEQANWAAGIDPALTNAAQPLQLDDGNKQAPNVPKRKAADSDPATSLSSSVVADHKIMLRRAAVEAWGSDAEASQRFQLSVVLSSLLSVAGKATFGRALPDTIADSSKSIEALRSEIASTMSFIVERLDGTGYCPMVDVMMATLPHAPNAKEKAIAQWVPTPERLKSYTTDTITFILKESGFLTAYEAAHDAKALKKLIGMNKGDLIKTVGSFEFSWSGYAPSFYFKGFE</sequence>
<feature type="domain" description="ParB-like N-terminal" evidence="3">
    <location>
        <begin position="19"/>
        <end position="112"/>
    </location>
</feature>
<organism evidence="4 5">
    <name type="scientific">Aeromonas caviae</name>
    <name type="common">Aeromonas punctata</name>
    <dbReference type="NCBI Taxonomy" id="648"/>
    <lineage>
        <taxon>Bacteria</taxon>
        <taxon>Pseudomonadati</taxon>
        <taxon>Pseudomonadota</taxon>
        <taxon>Gammaproteobacteria</taxon>
        <taxon>Aeromonadales</taxon>
        <taxon>Aeromonadaceae</taxon>
        <taxon>Aeromonas</taxon>
    </lineage>
</organism>
<dbReference type="Proteomes" id="UP001161704">
    <property type="component" value="Unassembled WGS sequence"/>
</dbReference>
<dbReference type="NCBIfam" id="TIGR03734">
    <property type="entry name" value="PRTRC_parB"/>
    <property type="match status" value="1"/>
</dbReference>
<dbReference type="EMBL" id="JAOCIZ010000052">
    <property type="protein sequence ID" value="MDH1506076.1"/>
    <property type="molecule type" value="Genomic_DNA"/>
</dbReference>
<reference evidence="4" key="1">
    <citation type="submission" date="2022-09" db="EMBL/GenBank/DDBJ databases">
        <title>Intensive care unit water sources are persistently colonized with multi-drug resistant bacteria and are the site of extensive horizontal gene transfer of antibiotic resistance genes.</title>
        <authorList>
            <person name="Diorio-Toth L."/>
        </authorList>
    </citation>
    <scope>NUCLEOTIDE SEQUENCE</scope>
    <source>
        <strain evidence="4">GD03710</strain>
    </source>
</reference>
<keyword evidence="2" id="KW-0159">Chromosome partition</keyword>
<dbReference type="InterPro" id="IPR003115">
    <property type="entry name" value="ParB_N"/>
</dbReference>
<gene>
    <name evidence="4" type="ORF">N5I20_13505</name>
</gene>
<dbReference type="RefSeq" id="WP_103829024.1">
    <property type="nucleotide sequence ID" value="NZ_CAWOMG010000006.1"/>
</dbReference>
<evidence type="ECO:0000313" key="5">
    <source>
        <dbReference type="Proteomes" id="UP001161704"/>
    </source>
</evidence>
<dbReference type="Pfam" id="PF02195">
    <property type="entry name" value="ParB_N"/>
    <property type="match status" value="1"/>
</dbReference>
<dbReference type="Gene3D" id="3.90.1530.30">
    <property type="match status" value="1"/>
</dbReference>
<dbReference type="SMART" id="SM00470">
    <property type="entry name" value="ParB"/>
    <property type="match status" value="1"/>
</dbReference>
<comment type="similarity">
    <text evidence="1">Belongs to the ParB family.</text>
</comment>
<dbReference type="SUPFAM" id="SSF110849">
    <property type="entry name" value="ParB/Sulfiredoxin"/>
    <property type="match status" value="1"/>
</dbReference>
<evidence type="ECO:0000256" key="1">
    <source>
        <dbReference type="ARBA" id="ARBA00006295"/>
    </source>
</evidence>
<dbReference type="PANTHER" id="PTHR33375:SF1">
    <property type="entry name" value="CHROMOSOME-PARTITIONING PROTEIN PARB-RELATED"/>
    <property type="match status" value="1"/>
</dbReference>
<dbReference type="InterPro" id="IPR036086">
    <property type="entry name" value="ParB/Sulfiredoxin_sf"/>
</dbReference>
<dbReference type="GO" id="GO:0007059">
    <property type="term" value="P:chromosome segregation"/>
    <property type="evidence" value="ECO:0007669"/>
    <property type="project" value="UniProtKB-KW"/>
</dbReference>
<evidence type="ECO:0000259" key="3">
    <source>
        <dbReference type="SMART" id="SM00470"/>
    </source>
</evidence>
<dbReference type="PANTHER" id="PTHR33375">
    <property type="entry name" value="CHROMOSOME-PARTITIONING PROTEIN PARB-RELATED"/>
    <property type="match status" value="1"/>
</dbReference>
<dbReference type="GO" id="GO:0003677">
    <property type="term" value="F:DNA binding"/>
    <property type="evidence" value="ECO:0007669"/>
    <property type="project" value="InterPro"/>
</dbReference>
<evidence type="ECO:0000256" key="2">
    <source>
        <dbReference type="ARBA" id="ARBA00022829"/>
    </source>
</evidence>
<dbReference type="SUPFAM" id="SSF109709">
    <property type="entry name" value="KorB DNA-binding domain-like"/>
    <property type="match status" value="1"/>
</dbReference>
<dbReference type="InterPro" id="IPR022396">
    <property type="entry name" value="PRTRC_ParB"/>
</dbReference>
<accession>A0A443X9P3</accession>
<dbReference type="InterPro" id="IPR041468">
    <property type="entry name" value="HTH_ParB/Spo0J"/>
</dbReference>
<dbReference type="GO" id="GO:0005694">
    <property type="term" value="C:chromosome"/>
    <property type="evidence" value="ECO:0007669"/>
    <property type="project" value="TreeGrafter"/>
</dbReference>
<dbReference type="Gene3D" id="1.10.10.2830">
    <property type="match status" value="1"/>
</dbReference>
<protein>
    <submittedName>
        <fullName evidence="4">PRTRC system ParB family protein</fullName>
    </submittedName>
</protein>
<dbReference type="AlphaFoldDB" id="A0A443X9P3"/>
<comment type="caution">
    <text evidence="4">The sequence shown here is derived from an EMBL/GenBank/DDBJ whole genome shotgun (WGS) entry which is preliminary data.</text>
</comment>
<dbReference type="InterPro" id="IPR004437">
    <property type="entry name" value="ParB/RepB/Spo0J"/>
</dbReference>
<dbReference type="Pfam" id="PF17762">
    <property type="entry name" value="HTH_ParB"/>
    <property type="match status" value="1"/>
</dbReference>
<proteinExistence type="inferred from homology"/>
<dbReference type="NCBIfam" id="TIGR00180">
    <property type="entry name" value="parB_part"/>
    <property type="match status" value="1"/>
</dbReference>
<evidence type="ECO:0000313" key="4">
    <source>
        <dbReference type="EMBL" id="MDH1506076.1"/>
    </source>
</evidence>